<feature type="transmembrane region" description="Helical" evidence="1">
    <location>
        <begin position="54"/>
        <end position="72"/>
    </location>
</feature>
<dbReference type="EMBL" id="CP158299">
    <property type="protein sequence ID" value="XBV86138.1"/>
    <property type="molecule type" value="Genomic_DNA"/>
</dbReference>
<keyword evidence="1" id="KW-0812">Transmembrane</keyword>
<reference evidence="2" key="1">
    <citation type="submission" date="2024-06" db="EMBL/GenBank/DDBJ databases">
        <title>Draft Genome Sequence of Deinococcus sonorensis Type Strain KR-87, a Biofilm Producing Representative of the Genus Deinococcus.</title>
        <authorList>
            <person name="Boren L.S."/>
            <person name="Grosso R.A."/>
            <person name="Hugenberg-Cox A.N."/>
            <person name="Hill J.T.E."/>
            <person name="Albert C.M."/>
            <person name="Tuohy J.M."/>
        </authorList>
    </citation>
    <scope>NUCLEOTIDE SEQUENCE</scope>
    <source>
        <strain evidence="2">KR-87</strain>
    </source>
</reference>
<dbReference type="AlphaFoldDB" id="A0AAU7UCN1"/>
<organism evidence="2">
    <name type="scientific">Deinococcus sonorensis KR-87</name>
    <dbReference type="NCBI Taxonomy" id="694439"/>
    <lineage>
        <taxon>Bacteria</taxon>
        <taxon>Thermotogati</taxon>
        <taxon>Deinococcota</taxon>
        <taxon>Deinococci</taxon>
        <taxon>Deinococcales</taxon>
        <taxon>Deinococcaceae</taxon>
        <taxon>Deinococcus</taxon>
    </lineage>
</organism>
<gene>
    <name evidence="2" type="ORF">ABOD76_07500</name>
</gene>
<evidence type="ECO:0000256" key="1">
    <source>
        <dbReference type="SAM" id="Phobius"/>
    </source>
</evidence>
<sequence length="73" mass="7263">MYIALGLLCAGFVGLQLAGAPAEWLTGGAALVMAAVCGAAALERQQYGDSRSQVLGFLVLAGALVIVAGLSIL</sequence>
<dbReference type="KEGG" id="dsc:ABOD76_07500"/>
<name>A0AAU7UCN1_9DEIO</name>
<protein>
    <submittedName>
        <fullName evidence="2">Uncharacterized protein</fullName>
    </submittedName>
</protein>
<feature type="transmembrane region" description="Helical" evidence="1">
    <location>
        <begin position="24"/>
        <end position="42"/>
    </location>
</feature>
<keyword evidence="1" id="KW-0472">Membrane</keyword>
<keyword evidence="1" id="KW-1133">Transmembrane helix</keyword>
<accession>A0AAU7UCN1</accession>
<proteinExistence type="predicted"/>
<evidence type="ECO:0000313" key="2">
    <source>
        <dbReference type="EMBL" id="XBV86138.1"/>
    </source>
</evidence>
<dbReference type="RefSeq" id="WP_350244190.1">
    <property type="nucleotide sequence ID" value="NZ_CP158299.1"/>
</dbReference>